<protein>
    <submittedName>
        <fullName evidence="9">NAD(P)/FAD-dependent oxidoreductase</fullName>
    </submittedName>
</protein>
<dbReference type="InterPro" id="IPR050775">
    <property type="entry name" value="FAD-binding_Monooxygenases"/>
</dbReference>
<feature type="domain" description="FAD/NAD(P)-binding" evidence="8">
    <location>
        <begin position="69"/>
        <end position="277"/>
    </location>
</feature>
<dbReference type="PANTHER" id="PTHR43098:SF4">
    <property type="entry name" value="BLR3857 PROTEIN"/>
    <property type="match status" value="1"/>
</dbReference>
<keyword evidence="6" id="KW-0560">Oxidoreductase</keyword>
<keyword evidence="5" id="KW-0521">NADP</keyword>
<comment type="similarity">
    <text evidence="2">Belongs to the FAD-binding monooxygenase family.</text>
</comment>
<evidence type="ECO:0000256" key="4">
    <source>
        <dbReference type="ARBA" id="ARBA00022827"/>
    </source>
</evidence>
<dbReference type="Proteomes" id="UP001165586">
    <property type="component" value="Unassembled WGS sequence"/>
</dbReference>
<dbReference type="RefSeq" id="WP_259539370.1">
    <property type="nucleotide sequence ID" value="NZ_JANLCJ010000004.1"/>
</dbReference>
<evidence type="ECO:0000256" key="2">
    <source>
        <dbReference type="ARBA" id="ARBA00010139"/>
    </source>
</evidence>
<evidence type="ECO:0000313" key="9">
    <source>
        <dbReference type="EMBL" id="MCS5734507.1"/>
    </source>
</evidence>
<dbReference type="PRINTS" id="PR00411">
    <property type="entry name" value="PNDRDTASEI"/>
</dbReference>
<dbReference type="PANTHER" id="PTHR43098">
    <property type="entry name" value="L-ORNITHINE N(5)-MONOOXYGENASE-RELATED"/>
    <property type="match status" value="1"/>
</dbReference>
<evidence type="ECO:0000313" key="10">
    <source>
        <dbReference type="Proteomes" id="UP001165586"/>
    </source>
</evidence>
<evidence type="ECO:0000256" key="3">
    <source>
        <dbReference type="ARBA" id="ARBA00022630"/>
    </source>
</evidence>
<dbReference type="EMBL" id="JANLCJ010000004">
    <property type="protein sequence ID" value="MCS5734507.1"/>
    <property type="molecule type" value="Genomic_DNA"/>
</dbReference>
<keyword evidence="3" id="KW-0285">Flavoprotein</keyword>
<evidence type="ECO:0000256" key="7">
    <source>
        <dbReference type="ARBA" id="ARBA00023033"/>
    </source>
</evidence>
<evidence type="ECO:0000259" key="8">
    <source>
        <dbReference type="Pfam" id="PF07992"/>
    </source>
</evidence>
<comment type="cofactor">
    <cofactor evidence="1">
        <name>FAD</name>
        <dbReference type="ChEBI" id="CHEBI:57692"/>
    </cofactor>
</comment>
<dbReference type="InterPro" id="IPR036188">
    <property type="entry name" value="FAD/NAD-bd_sf"/>
</dbReference>
<keyword evidence="7" id="KW-0503">Monooxygenase</keyword>
<proteinExistence type="inferred from homology"/>
<organism evidence="9 10">
    <name type="scientific">Herbiconiux daphne</name>
    <dbReference type="NCBI Taxonomy" id="2970914"/>
    <lineage>
        <taxon>Bacteria</taxon>
        <taxon>Bacillati</taxon>
        <taxon>Actinomycetota</taxon>
        <taxon>Actinomycetes</taxon>
        <taxon>Micrococcales</taxon>
        <taxon>Microbacteriaceae</taxon>
        <taxon>Herbiconiux</taxon>
    </lineage>
</organism>
<sequence length="604" mass="67066">MTDSNVRAVEVADFDPLELKRKYAQERAKRIRDDGIAQYRQLTGPFAELADDPYVEPGFEREPLQDEVDVVVVGGGFGGLLSAAELRRAGVEKIRIIERGGDIGGTWYWNRYPGAACDIESYIYLPMLEEVGGMPKNKYARAPEIWEHTKKIARTFDLYRDALFQTKITDARWNDETEKRTIRTSRDDVITARYLVTSTGPLAHPKLPRIPGIESYEGHMFHTSRWDYGYTGGDNEGGLTGLADKRVAIIGTGATAIQCVPHLGAGAKELFVVQRTPSSVHVRADRPTDADWFRNQPKGWQRERMANFTTVFHGGRVEEDLVHDAWTESFFDATDIAAQGIVSPFQMSNFLKMEDVRARVDSIVDDPATAESLKPWYNFFCKRPCFHDQYLATFNRANVHLVDTDGQGVERIDETGLWVNGEHYEVDCIIFSTGFEVGTGFAAKNGFAVRGRGGVTLDEHWADGFRSLHGIHVNGFPNYFYVGGLEQAGRTANFAHMISEQAAYLGYVFEAGSGGATRTIEVTAEAEQAWVTEIVELVTKNSAAAQNQAFQQECTPGYYNNEGAPSRIAIQNGAYGGGPMAYVEVLNSWREEGGLAGLSITEAP</sequence>
<evidence type="ECO:0000256" key="6">
    <source>
        <dbReference type="ARBA" id="ARBA00023002"/>
    </source>
</evidence>
<dbReference type="InterPro" id="IPR023753">
    <property type="entry name" value="FAD/NAD-binding_dom"/>
</dbReference>
<dbReference type="SUPFAM" id="SSF51905">
    <property type="entry name" value="FAD/NAD(P)-binding domain"/>
    <property type="match status" value="1"/>
</dbReference>
<accession>A0ABT2H3J9</accession>
<evidence type="ECO:0000256" key="5">
    <source>
        <dbReference type="ARBA" id="ARBA00022857"/>
    </source>
</evidence>
<keyword evidence="10" id="KW-1185">Reference proteome</keyword>
<gene>
    <name evidence="9" type="ORF">N1032_12230</name>
</gene>
<dbReference type="Pfam" id="PF07992">
    <property type="entry name" value="Pyr_redox_2"/>
    <property type="match status" value="1"/>
</dbReference>
<name>A0ABT2H3J9_9MICO</name>
<comment type="caution">
    <text evidence="9">The sequence shown here is derived from an EMBL/GenBank/DDBJ whole genome shotgun (WGS) entry which is preliminary data.</text>
</comment>
<reference evidence="9" key="1">
    <citation type="submission" date="2022-08" db="EMBL/GenBank/DDBJ databases">
        <authorList>
            <person name="Deng Y."/>
            <person name="Han X.-F."/>
            <person name="Zhang Y.-Q."/>
        </authorList>
    </citation>
    <scope>NUCLEOTIDE SEQUENCE</scope>
    <source>
        <strain evidence="9">CPCC 203386</strain>
    </source>
</reference>
<keyword evidence="4" id="KW-0274">FAD</keyword>
<evidence type="ECO:0000256" key="1">
    <source>
        <dbReference type="ARBA" id="ARBA00001974"/>
    </source>
</evidence>
<dbReference type="Gene3D" id="3.50.50.60">
    <property type="entry name" value="FAD/NAD(P)-binding domain"/>
    <property type="match status" value="2"/>
</dbReference>